<protein>
    <submittedName>
        <fullName evidence="1">Uncharacterized protein</fullName>
    </submittedName>
</protein>
<organism evidence="1 2">
    <name type="scientific">Rhizobium leucaenae</name>
    <dbReference type="NCBI Taxonomy" id="29450"/>
    <lineage>
        <taxon>Bacteria</taxon>
        <taxon>Pseudomonadati</taxon>
        <taxon>Pseudomonadota</taxon>
        <taxon>Alphaproteobacteria</taxon>
        <taxon>Hyphomicrobiales</taxon>
        <taxon>Rhizobiaceae</taxon>
        <taxon>Rhizobium/Agrobacterium group</taxon>
        <taxon>Rhizobium</taxon>
    </lineage>
</organism>
<sequence>MKTQWKMYLDHTTPPGAIVDFSAAAFLLQVAINLRLSLKIVEATPECHYLAERVMASADIYGEAREAGSALAFTDAEKALAEAVTLLAIELQQCSSPSGVVDASLTSRHSIAASRSTRIENNPVGHASL</sequence>
<accession>A0A7W6ZU82</accession>
<evidence type="ECO:0000313" key="2">
    <source>
        <dbReference type="Proteomes" id="UP000543836"/>
    </source>
</evidence>
<keyword evidence="2" id="KW-1185">Reference proteome</keyword>
<reference evidence="1 2" key="1">
    <citation type="submission" date="2020-08" db="EMBL/GenBank/DDBJ databases">
        <title>Genomic Encyclopedia of Type Strains, Phase IV (KMG-V): Genome sequencing to study the core and pangenomes of soil and plant-associated prokaryotes.</title>
        <authorList>
            <person name="Whitman W."/>
        </authorList>
    </citation>
    <scope>NUCLEOTIDE SEQUENCE [LARGE SCALE GENOMIC DNA]</scope>
    <source>
        <strain evidence="1 2">SEMIA 492</strain>
    </source>
</reference>
<dbReference type="AlphaFoldDB" id="A0A7W6ZU82"/>
<proteinExistence type="predicted"/>
<comment type="caution">
    <text evidence="1">The sequence shown here is derived from an EMBL/GenBank/DDBJ whole genome shotgun (WGS) entry which is preliminary data.</text>
</comment>
<dbReference type="Proteomes" id="UP000543836">
    <property type="component" value="Unassembled WGS sequence"/>
</dbReference>
<name>A0A7W6ZU82_9HYPH</name>
<dbReference type="RefSeq" id="WP_183932596.1">
    <property type="nucleotide sequence ID" value="NZ_JACIIG010000006.1"/>
</dbReference>
<evidence type="ECO:0000313" key="1">
    <source>
        <dbReference type="EMBL" id="MBB4568714.1"/>
    </source>
</evidence>
<gene>
    <name evidence="1" type="ORF">GGE60_002833</name>
</gene>
<dbReference type="EMBL" id="JACIIG010000006">
    <property type="protein sequence ID" value="MBB4568714.1"/>
    <property type="molecule type" value="Genomic_DNA"/>
</dbReference>